<keyword evidence="4 14" id="KW-0813">Transport</keyword>
<evidence type="ECO:0000256" key="2">
    <source>
        <dbReference type="ARBA" id="ARBA00009210"/>
    </source>
</evidence>
<dbReference type="InterPro" id="IPR037550">
    <property type="entry name" value="Sec23_C"/>
</dbReference>
<dbReference type="SUPFAM" id="SSF82919">
    <property type="entry name" value="Zn-finger domain of Sec23/24"/>
    <property type="match status" value="1"/>
</dbReference>
<dbReference type="SUPFAM" id="SSF81995">
    <property type="entry name" value="beta-sandwich domain of Sec23/24"/>
    <property type="match status" value="1"/>
</dbReference>
<dbReference type="FunFam" id="3.40.20.10:FF:000041">
    <property type="entry name" value="Protein transport protein SEC23"/>
    <property type="match status" value="1"/>
</dbReference>
<evidence type="ECO:0000256" key="6">
    <source>
        <dbReference type="ARBA" id="ARBA00022824"/>
    </source>
</evidence>
<evidence type="ECO:0000256" key="5">
    <source>
        <dbReference type="ARBA" id="ARBA00022723"/>
    </source>
</evidence>
<dbReference type="GO" id="GO:0005096">
    <property type="term" value="F:GTPase activator activity"/>
    <property type="evidence" value="ECO:0007669"/>
    <property type="project" value="TreeGrafter"/>
</dbReference>
<feature type="domain" description="Zinc finger Sec23/Sec24-type" evidence="16">
    <location>
        <begin position="57"/>
        <end position="95"/>
    </location>
</feature>
<feature type="domain" description="Sec23/Sec24 helical" evidence="18">
    <location>
        <begin position="528"/>
        <end position="626"/>
    </location>
</feature>
<dbReference type="PANTHER" id="PTHR11141:SF0">
    <property type="entry name" value="PROTEIN TRANSPORT PROTEIN SEC23"/>
    <property type="match status" value="1"/>
</dbReference>
<dbReference type="Gene3D" id="1.20.120.730">
    <property type="entry name" value="Sec23/Sec24 helical domain"/>
    <property type="match status" value="1"/>
</dbReference>
<keyword evidence="8 14" id="KW-0931">ER-Golgi transport</keyword>
<evidence type="ECO:0000256" key="9">
    <source>
        <dbReference type="ARBA" id="ARBA00022927"/>
    </source>
</evidence>
<dbReference type="AlphaFoldDB" id="A0A3B0MKZ6"/>
<dbReference type="Gene3D" id="2.60.40.1670">
    <property type="entry name" value="beta-sandwich domain of Sec23/24"/>
    <property type="match status" value="1"/>
</dbReference>
<keyword evidence="11 14" id="KW-0472">Membrane</keyword>
<dbReference type="SUPFAM" id="SSF53300">
    <property type="entry name" value="vWA-like"/>
    <property type="match status" value="1"/>
</dbReference>
<gene>
    <name evidence="20" type="ORF">TAT_000146400</name>
    <name evidence="21" type="ORF">TAV_000146400</name>
</gene>
<name>A0A3B0MKZ6_THEAN</name>
<organism evidence="20">
    <name type="scientific">Theileria annulata</name>
    <dbReference type="NCBI Taxonomy" id="5874"/>
    <lineage>
        <taxon>Eukaryota</taxon>
        <taxon>Sar</taxon>
        <taxon>Alveolata</taxon>
        <taxon>Apicomplexa</taxon>
        <taxon>Aconoidasida</taxon>
        <taxon>Piroplasmida</taxon>
        <taxon>Theileriidae</taxon>
        <taxon>Theileria</taxon>
    </lineage>
</organism>
<evidence type="ECO:0000259" key="16">
    <source>
        <dbReference type="Pfam" id="PF04810"/>
    </source>
</evidence>
<dbReference type="InterPro" id="IPR012990">
    <property type="entry name" value="Beta-sandwich_Sec23_24"/>
</dbReference>
<dbReference type="GO" id="GO:0008270">
    <property type="term" value="F:zinc ion binding"/>
    <property type="evidence" value="ECO:0007669"/>
    <property type="project" value="InterPro"/>
</dbReference>
<dbReference type="InterPro" id="IPR006896">
    <property type="entry name" value="Sec23/24_trunk_dom"/>
</dbReference>
<accession>A0A3B0MKZ6</accession>
<comment type="subcellular location">
    <subcellularLocation>
        <location evidence="14">Cytoplasmic vesicle</location>
        <location evidence="14">COPII-coated vesicle membrane</location>
        <topology evidence="14">Peripheral membrane protein</topology>
        <orientation evidence="14">Cytoplasmic side</orientation>
    </subcellularLocation>
    <subcellularLocation>
        <location evidence="14">Endoplasmic reticulum membrane</location>
        <topology evidence="14">Peripheral membrane protein</topology>
        <orientation evidence="14">Cytoplasmic side</orientation>
    </subcellularLocation>
    <subcellularLocation>
        <location evidence="1">Golgi apparatus membrane</location>
        <topology evidence="1">Peripheral membrane protein</topology>
        <orientation evidence="1">Cytoplasmic side</orientation>
    </subcellularLocation>
</comment>
<evidence type="ECO:0000259" key="19">
    <source>
        <dbReference type="Pfam" id="PF08033"/>
    </source>
</evidence>
<dbReference type="InterPro" id="IPR007123">
    <property type="entry name" value="Gelsolin-like_dom"/>
</dbReference>
<evidence type="ECO:0000256" key="7">
    <source>
        <dbReference type="ARBA" id="ARBA00022833"/>
    </source>
</evidence>
<evidence type="ECO:0000256" key="1">
    <source>
        <dbReference type="ARBA" id="ARBA00004255"/>
    </source>
</evidence>
<keyword evidence="6 14" id="KW-0256">Endoplasmic reticulum</keyword>
<dbReference type="InterPro" id="IPR036180">
    <property type="entry name" value="Gelsolin-like_dom_sf"/>
</dbReference>
<dbReference type="VEuPathDB" id="PiroplasmaDB:TA14650"/>
<dbReference type="Pfam" id="PF04811">
    <property type="entry name" value="Sec23_trunk"/>
    <property type="match status" value="1"/>
</dbReference>
<dbReference type="GO" id="GO:0030127">
    <property type="term" value="C:COPII vesicle coat"/>
    <property type="evidence" value="ECO:0007669"/>
    <property type="project" value="InterPro"/>
</dbReference>
<keyword evidence="9 14" id="KW-0653">Protein transport</keyword>
<evidence type="ECO:0000256" key="8">
    <source>
        <dbReference type="ARBA" id="ARBA00022892"/>
    </source>
</evidence>
<comment type="function">
    <text evidence="13 14">Component of the coat protein complex II (COPII) which promotes the formation of transport vesicles from the endoplasmic reticulum (ER). The coat has two main functions, the physical deformation of the endoplasmic reticulum membrane into vesicles and the selection of cargo molecules.</text>
</comment>
<dbReference type="EMBL" id="UIVT01000002">
    <property type="protein sequence ID" value="SVP90753.1"/>
    <property type="molecule type" value="Genomic_DNA"/>
</dbReference>
<dbReference type="InterPro" id="IPR029006">
    <property type="entry name" value="ADF-H/Gelsolin-like_dom_sf"/>
</dbReference>
<dbReference type="GO" id="GO:0090110">
    <property type="term" value="P:COPII-coated vesicle cargo loading"/>
    <property type="evidence" value="ECO:0007669"/>
    <property type="project" value="TreeGrafter"/>
</dbReference>
<evidence type="ECO:0000256" key="14">
    <source>
        <dbReference type="RuleBase" id="RU365030"/>
    </source>
</evidence>
<dbReference type="InterPro" id="IPR006900">
    <property type="entry name" value="Sec23/24_helical_dom"/>
</dbReference>
<evidence type="ECO:0000259" key="17">
    <source>
        <dbReference type="Pfam" id="PF04811"/>
    </source>
</evidence>
<dbReference type="Gene3D" id="2.30.30.380">
    <property type="entry name" value="Zn-finger domain of Sec23/24"/>
    <property type="match status" value="1"/>
</dbReference>
<dbReference type="InterPro" id="IPR036465">
    <property type="entry name" value="vWFA_dom_sf"/>
</dbReference>
<dbReference type="InterPro" id="IPR036175">
    <property type="entry name" value="Sec23/24_helical_dom_sf"/>
</dbReference>
<dbReference type="Pfam" id="PF04810">
    <property type="entry name" value="zf-Sec23_Sec24"/>
    <property type="match status" value="1"/>
</dbReference>
<evidence type="ECO:0000256" key="3">
    <source>
        <dbReference type="ARBA" id="ARBA00021212"/>
    </source>
</evidence>
<dbReference type="EMBL" id="UIVS01000002">
    <property type="protein sequence ID" value="SVP91278.1"/>
    <property type="molecule type" value="Genomic_DNA"/>
</dbReference>
<dbReference type="Pfam" id="PF00626">
    <property type="entry name" value="Gelsolin"/>
    <property type="match status" value="1"/>
</dbReference>
<keyword evidence="14" id="KW-0963">Cytoplasm</keyword>
<evidence type="ECO:0000256" key="12">
    <source>
        <dbReference type="ARBA" id="ARBA00023329"/>
    </source>
</evidence>
<reference evidence="20" key="1">
    <citation type="submission" date="2018-07" db="EMBL/GenBank/DDBJ databases">
        <authorList>
            <person name="Quirk P.G."/>
            <person name="Krulwich T.A."/>
        </authorList>
    </citation>
    <scope>NUCLEOTIDE SEQUENCE</scope>
    <source>
        <strain evidence="20">Anand</strain>
    </source>
</reference>
<evidence type="ECO:0000259" key="15">
    <source>
        <dbReference type="Pfam" id="PF00626"/>
    </source>
</evidence>
<dbReference type="FunFam" id="3.40.50.410:FF:000043">
    <property type="entry name" value="Protein transport protein SEC23"/>
    <property type="match status" value="1"/>
</dbReference>
<dbReference type="InterPro" id="IPR006895">
    <property type="entry name" value="Znf_Sec23_Sec24"/>
</dbReference>
<keyword evidence="12 14" id="KW-0968">Cytoplasmic vesicle</keyword>
<feature type="domain" description="Sec23/Sec24 beta-sandwich" evidence="19">
    <location>
        <begin position="385"/>
        <end position="514"/>
    </location>
</feature>
<feature type="domain" description="Sec23/Sec24 trunk" evidence="17">
    <location>
        <begin position="127"/>
        <end position="373"/>
    </location>
</feature>
<keyword evidence="5 14" id="KW-0479">Metal-binding</keyword>
<protein>
    <recommendedName>
        <fullName evidence="3 14">Protein transport protein SEC23</fullName>
    </recommendedName>
</protein>
<evidence type="ECO:0000313" key="21">
    <source>
        <dbReference type="EMBL" id="SVP91278.1"/>
    </source>
</evidence>
<feature type="domain" description="Gelsolin-like" evidence="15">
    <location>
        <begin position="641"/>
        <end position="729"/>
    </location>
</feature>
<dbReference type="PANTHER" id="PTHR11141">
    <property type="entry name" value="PROTEIN TRANSPORT PROTEIN SEC23"/>
    <property type="match status" value="1"/>
</dbReference>
<dbReference type="Gene3D" id="3.40.50.410">
    <property type="entry name" value="von Willebrand factor, type A domain"/>
    <property type="match status" value="1"/>
</dbReference>
<sequence length="774" mass="86602">MDFADLESTTGLRFSWVVWPCSHEDAEKAEVPVGCLFTPLKQPDEESQKVPLVEYIPIRHKQSGIFLNPYCNIDFNTKKWMCPITKIYSPFPQFYAENISPQNLPMELTNLTMEYIIPPNVTGGCFPPTFIFLVDVCIPQEELDQLKDSLQQVLSMLPGEFNIGFITFGSVIKVHDLSDSEIPRCFVLRGGAEHTTEYVKRVLNIAQNNRFVQPLSACEFVINDFLEHLIPDSWPVPNNSRPNRCTGSALSVGLSLLECFAQGKGGRVMMFLGGACTHGPGKIVETSLSESIRHHLDLQKESHNARLVKDAQKYYSGQANLAAGNGHAIDIFACSLDQSGLFEMKVCCDKTGGVMVMSDSFSMSVFKDSLKSVFKRDSEGNMVGGYNARLTVFTSPELKVCGIVGGCHSLKKKATNVSENLIGEGGTNEWNLGALDRQSTLAVFFDIDSGNNSVLTNAMNAVGLNVGAVSMKNTTNVNKDANSLSGRQSFVQFQTVYFHPDGTKRLRVTSFSCKYGQPNLSDLSNAFDQEAAAVLMARYALYKISTEDPLNVLRWLDKKLISLVGRFADYQKNDVNSFRLSSQFSIYPQFMYHLRRSHFLQTFNASPDETAFYRTILCRENVINSLIMIQPALLEYSFESQTPQPVLLDAVSLKKNVILLLDTFFQLVIWYGETIHQWREQGFQDDPNYAHFKQLLQAPSDDARHILDERFPTPKFILCNQGGSQARFLLAKVNPSTTYTSGLQEFDGSTAIINTDDVSLKTFMEHLIKLVVQS</sequence>
<comment type="similarity">
    <text evidence="2 14">Belongs to the SEC23/SEC24 family. SEC23 subfamily.</text>
</comment>
<evidence type="ECO:0000256" key="13">
    <source>
        <dbReference type="ARBA" id="ARBA00025471"/>
    </source>
</evidence>
<dbReference type="GO" id="GO:0005789">
    <property type="term" value="C:endoplasmic reticulum membrane"/>
    <property type="evidence" value="ECO:0007669"/>
    <property type="project" value="UniProtKB-SubCell"/>
</dbReference>
<dbReference type="GO" id="GO:0006886">
    <property type="term" value="P:intracellular protein transport"/>
    <property type="evidence" value="ECO:0007669"/>
    <property type="project" value="InterPro"/>
</dbReference>
<dbReference type="CDD" id="cd11287">
    <property type="entry name" value="Sec23_C"/>
    <property type="match status" value="1"/>
</dbReference>
<dbReference type="Pfam" id="PF08033">
    <property type="entry name" value="Sec23_BS"/>
    <property type="match status" value="1"/>
</dbReference>
<keyword evidence="7 14" id="KW-0862">Zinc</keyword>
<dbReference type="InterPro" id="IPR036174">
    <property type="entry name" value="Znf_Sec23_Sec24_sf"/>
</dbReference>
<proteinExistence type="inferred from homology"/>
<dbReference type="InterPro" id="IPR037364">
    <property type="entry name" value="Sec23"/>
</dbReference>
<keyword evidence="10" id="KW-0333">Golgi apparatus</keyword>
<dbReference type="SUPFAM" id="SSF82754">
    <property type="entry name" value="C-terminal, gelsolin-like domain of Sec23/24"/>
    <property type="match status" value="1"/>
</dbReference>
<dbReference type="GO" id="GO:0000139">
    <property type="term" value="C:Golgi membrane"/>
    <property type="evidence" value="ECO:0007669"/>
    <property type="project" value="UniProtKB-SubCell"/>
</dbReference>
<dbReference type="Pfam" id="PF04815">
    <property type="entry name" value="Sec23_helical"/>
    <property type="match status" value="1"/>
</dbReference>
<evidence type="ECO:0000259" key="18">
    <source>
        <dbReference type="Pfam" id="PF04815"/>
    </source>
</evidence>
<evidence type="ECO:0000256" key="4">
    <source>
        <dbReference type="ARBA" id="ARBA00022448"/>
    </source>
</evidence>
<dbReference type="SUPFAM" id="SSF81811">
    <property type="entry name" value="Helical domain of Sec23/24"/>
    <property type="match status" value="1"/>
</dbReference>
<dbReference type="FunFam" id="1.20.120.730:FF:000005">
    <property type="entry name" value="Protein transport protein SEC23"/>
    <property type="match status" value="1"/>
</dbReference>
<dbReference type="Gene3D" id="3.40.20.10">
    <property type="entry name" value="Severin"/>
    <property type="match status" value="1"/>
</dbReference>
<evidence type="ECO:0000313" key="20">
    <source>
        <dbReference type="EMBL" id="SVP90753.1"/>
    </source>
</evidence>
<evidence type="ECO:0000256" key="10">
    <source>
        <dbReference type="ARBA" id="ARBA00023034"/>
    </source>
</evidence>
<evidence type="ECO:0000256" key="11">
    <source>
        <dbReference type="ARBA" id="ARBA00023136"/>
    </source>
</evidence>
<dbReference type="GO" id="GO:0070971">
    <property type="term" value="C:endoplasmic reticulum exit site"/>
    <property type="evidence" value="ECO:0007669"/>
    <property type="project" value="TreeGrafter"/>
</dbReference>